<proteinExistence type="predicted"/>
<evidence type="ECO:0000256" key="1">
    <source>
        <dbReference type="SAM" id="MobiDB-lite"/>
    </source>
</evidence>
<evidence type="ECO:0000313" key="3">
    <source>
        <dbReference type="Proteomes" id="UP000464378"/>
    </source>
</evidence>
<keyword evidence="3" id="KW-1185">Reference proteome</keyword>
<dbReference type="RefSeq" id="WP_162659428.1">
    <property type="nucleotide sequence ID" value="NZ_LR593887.1"/>
</dbReference>
<dbReference type="AlphaFoldDB" id="A0A6C2YRP2"/>
<gene>
    <name evidence="2" type="ORF">GMBLW1_48630</name>
</gene>
<dbReference type="Proteomes" id="UP000464378">
    <property type="component" value="Chromosome"/>
</dbReference>
<sequence>MLPTRSETVPEVSQISKLLAEILPGGSREIPASGTPVVNNQLPPIQTEVVYTPVRLPQPVANSAGTQFWQSVNWANRPEPVAPPAPAVVVPTAPASLDDDPAIDEPLVKNLPPEPVDLSKPTGTFLQAVNWRNAPKAGDPNAPRETDPTVQVQSIMSMFVWE</sequence>
<organism evidence="2">
    <name type="scientific">Tuwongella immobilis</name>
    <dbReference type="NCBI Taxonomy" id="692036"/>
    <lineage>
        <taxon>Bacteria</taxon>
        <taxon>Pseudomonadati</taxon>
        <taxon>Planctomycetota</taxon>
        <taxon>Planctomycetia</taxon>
        <taxon>Gemmatales</taxon>
        <taxon>Gemmataceae</taxon>
        <taxon>Tuwongella</taxon>
    </lineage>
</organism>
<evidence type="ECO:0000313" key="2">
    <source>
        <dbReference type="EMBL" id="VIP04330.1"/>
    </source>
</evidence>
<feature type="region of interest" description="Disordered" evidence="1">
    <location>
        <begin position="85"/>
        <end position="104"/>
    </location>
</feature>
<dbReference type="InParanoid" id="A0A6C2YRP2"/>
<name>A0A6C2YRP2_9BACT</name>
<dbReference type="KEGG" id="tim:GMBLW1_48630"/>
<protein>
    <submittedName>
        <fullName evidence="2">Uncharacterized protein</fullName>
    </submittedName>
</protein>
<reference evidence="2" key="1">
    <citation type="submission" date="2019-04" db="EMBL/GenBank/DDBJ databases">
        <authorList>
            <consortium name="Science for Life Laboratories"/>
        </authorList>
    </citation>
    <scope>NUCLEOTIDE SEQUENCE</scope>
    <source>
        <strain evidence="2">MBLW1</strain>
    </source>
</reference>
<dbReference type="EMBL" id="LR586016">
    <property type="protein sequence ID" value="VIP04330.1"/>
    <property type="molecule type" value="Genomic_DNA"/>
</dbReference>
<dbReference type="EMBL" id="LR593887">
    <property type="protein sequence ID" value="VTS06022.1"/>
    <property type="molecule type" value="Genomic_DNA"/>
</dbReference>
<accession>A0A6C2YRP2</accession>